<evidence type="ECO:0000256" key="6">
    <source>
        <dbReference type="RuleBase" id="RU362057"/>
    </source>
</evidence>
<dbReference type="EC" id="2.4.1.-" evidence="6"/>
<proteinExistence type="inferred from homology"/>
<accession>I2BH68</accession>
<dbReference type="EMBL" id="JN088337">
    <property type="protein sequence ID" value="AFJ52964.1"/>
    <property type="molecule type" value="Genomic_DNA"/>
</dbReference>
<dbReference type="InterPro" id="IPR035595">
    <property type="entry name" value="UDP_glycos_trans_CS"/>
</dbReference>
<dbReference type="GO" id="GO:0080043">
    <property type="term" value="F:quercetin 3-O-glucosyltransferase activity"/>
    <property type="evidence" value="ECO:0007669"/>
    <property type="project" value="TreeGrafter"/>
</dbReference>
<reference evidence="7" key="1">
    <citation type="journal article" date="2012" name="BMC Genomics">
        <title>Phylogenomic analysis of UDP glycosyltransferase 1 multigene family in Linum usitatissimum identified genes with varied expression patterns.</title>
        <authorList>
            <person name="Barvkar V.T."/>
            <person name="Pardeshi V.C."/>
            <person name="Kale S.M."/>
            <person name="Kadoo N.Y."/>
            <person name="Gupta V.S."/>
        </authorList>
    </citation>
    <scope>NUCLEOTIDE SEQUENCE</scope>
</reference>
<evidence type="ECO:0000256" key="5">
    <source>
        <dbReference type="RuleBase" id="RU003718"/>
    </source>
</evidence>
<dbReference type="GO" id="GO:0047213">
    <property type="term" value="F:anthocyanidin 3-O-glucosyltransferase activity"/>
    <property type="evidence" value="ECO:0007669"/>
    <property type="project" value="UniProtKB-EC"/>
</dbReference>
<protein>
    <recommendedName>
        <fullName evidence="6">Glycosyltransferase</fullName>
        <ecNumber evidence="6">2.4.1.-</ecNumber>
    </recommendedName>
</protein>
<dbReference type="CDD" id="cd03784">
    <property type="entry name" value="GT1_Gtf-like"/>
    <property type="match status" value="1"/>
</dbReference>
<evidence type="ECO:0000256" key="1">
    <source>
        <dbReference type="ARBA" id="ARBA00004935"/>
    </source>
</evidence>
<evidence type="ECO:0000256" key="3">
    <source>
        <dbReference type="ARBA" id="ARBA00022679"/>
    </source>
</evidence>
<dbReference type="GO" id="GO:0080044">
    <property type="term" value="F:quercetin 7-O-glucosyltransferase activity"/>
    <property type="evidence" value="ECO:0007669"/>
    <property type="project" value="TreeGrafter"/>
</dbReference>
<evidence type="ECO:0000256" key="4">
    <source>
        <dbReference type="ARBA" id="ARBA00047606"/>
    </source>
</evidence>
<dbReference type="PANTHER" id="PTHR11926">
    <property type="entry name" value="GLUCOSYL/GLUCURONOSYL TRANSFERASES"/>
    <property type="match status" value="1"/>
</dbReference>
<gene>
    <name evidence="7" type="primary">UGT75N3</name>
</gene>
<dbReference type="GO" id="GO:0009718">
    <property type="term" value="P:anthocyanin-containing compound biosynthetic process"/>
    <property type="evidence" value="ECO:0007669"/>
    <property type="project" value="UniProtKB-UniPathway"/>
</dbReference>
<evidence type="ECO:0000256" key="2">
    <source>
        <dbReference type="ARBA" id="ARBA00009995"/>
    </source>
</evidence>
<dbReference type="Pfam" id="PF00201">
    <property type="entry name" value="UDPGT"/>
    <property type="match status" value="1"/>
</dbReference>
<dbReference type="Gene3D" id="3.40.50.2000">
    <property type="entry name" value="Glycogen Phosphorylase B"/>
    <property type="match status" value="4"/>
</dbReference>
<evidence type="ECO:0000313" key="7">
    <source>
        <dbReference type="EMBL" id="AFJ52964.1"/>
    </source>
</evidence>
<dbReference type="AlphaFoldDB" id="I2BH68"/>
<keyword evidence="5" id="KW-0328">Glycosyltransferase</keyword>
<comment type="similarity">
    <text evidence="2 5">Belongs to the UDP-glycosyltransferase family.</text>
</comment>
<organism evidence="7">
    <name type="scientific">Linum usitatissimum</name>
    <name type="common">Flax</name>
    <name type="synonym">Linum humile</name>
    <dbReference type="NCBI Taxonomy" id="4006"/>
    <lineage>
        <taxon>Eukaryota</taxon>
        <taxon>Viridiplantae</taxon>
        <taxon>Streptophyta</taxon>
        <taxon>Embryophyta</taxon>
        <taxon>Tracheophyta</taxon>
        <taxon>Spermatophyta</taxon>
        <taxon>Magnoliopsida</taxon>
        <taxon>eudicotyledons</taxon>
        <taxon>Gunneridae</taxon>
        <taxon>Pentapetalae</taxon>
        <taxon>rosids</taxon>
        <taxon>fabids</taxon>
        <taxon>Malpighiales</taxon>
        <taxon>Linaceae</taxon>
        <taxon>Linum</taxon>
    </lineage>
</organism>
<keyword evidence="3 5" id="KW-0808">Transferase</keyword>
<comment type="catalytic activity">
    <reaction evidence="4">
        <text>an anthocyanidin + UDP-alpha-D-glucose + H(+) = an anthocyanidin 3-O-beta-D-glucoside + UDP</text>
        <dbReference type="Rhea" id="RHEA:20093"/>
        <dbReference type="ChEBI" id="CHEBI:15378"/>
        <dbReference type="ChEBI" id="CHEBI:16307"/>
        <dbReference type="ChEBI" id="CHEBI:58223"/>
        <dbReference type="ChEBI" id="CHEBI:58885"/>
        <dbReference type="ChEBI" id="CHEBI:143576"/>
        <dbReference type="EC" id="2.4.1.115"/>
    </reaction>
</comment>
<comment type="pathway">
    <text evidence="1">Pigment biosynthesis; anthocyanin biosynthesis.</text>
</comment>
<dbReference type="SUPFAM" id="SSF53756">
    <property type="entry name" value="UDP-Glycosyltransferase/glycogen phosphorylase"/>
    <property type="match status" value="1"/>
</dbReference>
<sequence>MAAVAAQQQRQPHVVMATFPAQGHMNPSVHFSIQLVLLGCRVTLLTTVSGRLLITKSNILLPPGLSVVTFSDGYDVAGQGTPFDCLVYSPLLTWAVDVGRDLDLPTTLLWIQPATVMDIYYYLFNGYGELFEKCKDPSFSMDLRGLDSVSFTSNDLPSFAIHPNQYPLLINGVKQQLQVLTRDGTKSKVLVNTFDELEIEAMKANVELDMIGVGPLIPSCFWEPRDNNNAQVISKKQREELAKGLVSSNRPFFWGIRKDESVEEEEERIEMVRWREEMETKAESVGGKIVEWCSQVEVLPHEAVGCFVTHCGWNSTLESICLGVPLVAFPQFSDQTTNAKMVEAVWKIGVRVVVPDQKPETGEVAVVVEGDEIRRCLDLVMGEGQVREQVRTNANKWKQLARDALREGGSSHSNIKAFVDQIIGKRL</sequence>
<name>I2BH68_LINUS</name>
<dbReference type="UniPathway" id="UPA00009"/>
<dbReference type="PANTHER" id="PTHR11926:SF870">
    <property type="entry name" value="UDP-GLYCOSYLTRANSFERASE 75B1"/>
    <property type="match status" value="1"/>
</dbReference>
<dbReference type="PROSITE" id="PS00375">
    <property type="entry name" value="UDPGT"/>
    <property type="match status" value="1"/>
</dbReference>
<dbReference type="InterPro" id="IPR002213">
    <property type="entry name" value="UDP_glucos_trans"/>
</dbReference>